<gene>
    <name evidence="1" type="ORF">QF092_13195</name>
</gene>
<dbReference type="InterPro" id="IPR036412">
    <property type="entry name" value="HAD-like_sf"/>
</dbReference>
<reference evidence="1 2" key="1">
    <citation type="submission" date="2023-04" db="EMBL/GenBank/DDBJ databases">
        <title>YMD61, complete Genome.</title>
        <authorList>
            <person name="Zhang J."/>
        </authorList>
    </citation>
    <scope>NUCLEOTIDE SEQUENCE [LARGE SCALE GENOMIC DNA]</scope>
    <source>
        <strain evidence="1 2">YMD61</strain>
    </source>
</reference>
<proteinExistence type="predicted"/>
<dbReference type="Gene3D" id="3.40.50.1000">
    <property type="entry name" value="HAD superfamily/HAD-like"/>
    <property type="match status" value="2"/>
</dbReference>
<name>A0ABY8Q3L1_9RHOB</name>
<dbReference type="Proteomes" id="UP001230978">
    <property type="component" value="Chromosome"/>
</dbReference>
<organism evidence="1 2">
    <name type="scientific">Fuscovulum ytuae</name>
    <dbReference type="NCBI Taxonomy" id="3042299"/>
    <lineage>
        <taxon>Bacteria</taxon>
        <taxon>Pseudomonadati</taxon>
        <taxon>Pseudomonadota</taxon>
        <taxon>Alphaproteobacteria</taxon>
        <taxon>Rhodobacterales</taxon>
        <taxon>Paracoccaceae</taxon>
        <taxon>Fuscovulum</taxon>
    </lineage>
</organism>
<dbReference type="Pfam" id="PF13344">
    <property type="entry name" value="Hydrolase_6"/>
    <property type="match status" value="1"/>
</dbReference>
<dbReference type="PANTHER" id="PTHR19288:SF46">
    <property type="entry name" value="HALOACID DEHALOGENASE-LIKE HYDROLASE DOMAIN-CONTAINING PROTEIN 2"/>
    <property type="match status" value="1"/>
</dbReference>
<dbReference type="PANTHER" id="PTHR19288">
    <property type="entry name" value="4-NITROPHENYLPHOSPHATASE-RELATED"/>
    <property type="match status" value="1"/>
</dbReference>
<dbReference type="InterPro" id="IPR023214">
    <property type="entry name" value="HAD_sf"/>
</dbReference>
<dbReference type="InterPro" id="IPR006357">
    <property type="entry name" value="HAD-SF_hydro_IIA"/>
</dbReference>
<accession>A0ABY8Q3L1</accession>
<evidence type="ECO:0000313" key="1">
    <source>
        <dbReference type="EMBL" id="WGV15228.1"/>
    </source>
</evidence>
<dbReference type="RefSeq" id="WP_281464372.1">
    <property type="nucleotide sequence ID" value="NZ_CP124535.1"/>
</dbReference>
<keyword evidence="2" id="KW-1185">Reference proteome</keyword>
<dbReference type="Pfam" id="PF13242">
    <property type="entry name" value="Hydrolase_like"/>
    <property type="match status" value="1"/>
</dbReference>
<dbReference type="SUPFAM" id="SSF56784">
    <property type="entry name" value="HAD-like"/>
    <property type="match status" value="1"/>
</dbReference>
<evidence type="ECO:0000313" key="2">
    <source>
        <dbReference type="Proteomes" id="UP001230978"/>
    </source>
</evidence>
<sequence length="301" mass="31924">MSEDLRDAEAAFLRYEAVRARLPVARFSAAPVFARTLSEVADRWDGFVLDAFGVLNVGETPIPGAVARMAELRARGKKLCVLTNAASYTRAEALRKYRNLGFDFSAEEVVSSRDVAAARIGRLMPGAHWAAIAAEGDGFSDLPGRVGDAVAEPALFDVADGVLFLSSVRWTPVLQARLMEAMARRPIPIVVANPDLVAPREDGFSQEPGLFAHAILDALGGVAHWYGKPFADGFHDACARTGLPPERLAMVGDTLHTDVLGGCAAGMGAVLVADHGLFAGRDVRGYIARSGIVPDAVVATT</sequence>
<protein>
    <submittedName>
        <fullName evidence="1">HAD hydrolase-like protein</fullName>
    </submittedName>
</protein>
<dbReference type="EMBL" id="CP124535">
    <property type="protein sequence ID" value="WGV15228.1"/>
    <property type="molecule type" value="Genomic_DNA"/>
</dbReference>